<dbReference type="GO" id="GO:0032993">
    <property type="term" value="C:protein-DNA complex"/>
    <property type="evidence" value="ECO:0007669"/>
    <property type="project" value="TreeGrafter"/>
</dbReference>
<comment type="caution">
    <text evidence="6">The sequence shown here is derived from an EMBL/GenBank/DDBJ whole genome shotgun (WGS) entry which is preliminary data.</text>
</comment>
<protein>
    <recommendedName>
        <fullName evidence="5">LysR substrate-binding domain-containing protein</fullName>
    </recommendedName>
</protein>
<gene>
    <name evidence="6" type="ORF">MESMUL_01710</name>
</gene>
<proteinExistence type="inferred from homology"/>
<comment type="similarity">
    <text evidence="1">Belongs to the LysR transcriptional regulatory family.</text>
</comment>
<dbReference type="SUPFAM" id="SSF53850">
    <property type="entry name" value="Periplasmic binding protein-like II"/>
    <property type="match status" value="1"/>
</dbReference>
<evidence type="ECO:0000256" key="2">
    <source>
        <dbReference type="ARBA" id="ARBA00023015"/>
    </source>
</evidence>
<accession>A0A401LLN3</accession>
<keyword evidence="7" id="KW-1185">Reference proteome</keyword>
<dbReference type="PANTHER" id="PTHR30346">
    <property type="entry name" value="TRANSCRIPTIONAL DUAL REGULATOR HCAR-RELATED"/>
    <property type="match status" value="1"/>
</dbReference>
<dbReference type="RefSeq" id="WP_022443987.1">
    <property type="nucleotide sequence ID" value="NZ_BGZJ01000001.1"/>
</dbReference>
<keyword evidence="4" id="KW-0804">Transcription</keyword>
<evidence type="ECO:0000313" key="7">
    <source>
        <dbReference type="Proteomes" id="UP000266091"/>
    </source>
</evidence>
<organism evidence="6 7">
    <name type="scientific">Mesosutterella multiformis</name>
    <dbReference type="NCBI Taxonomy" id="2259133"/>
    <lineage>
        <taxon>Bacteria</taxon>
        <taxon>Pseudomonadati</taxon>
        <taxon>Pseudomonadota</taxon>
        <taxon>Betaproteobacteria</taxon>
        <taxon>Burkholderiales</taxon>
        <taxon>Sutterellaceae</taxon>
        <taxon>Mesosutterella</taxon>
    </lineage>
</organism>
<evidence type="ECO:0000256" key="3">
    <source>
        <dbReference type="ARBA" id="ARBA00023125"/>
    </source>
</evidence>
<dbReference type="OrthoDB" id="9870435at2"/>
<keyword evidence="2" id="KW-0805">Transcription regulation</keyword>
<dbReference type="Gene3D" id="3.40.190.10">
    <property type="entry name" value="Periplasmic binding protein-like II"/>
    <property type="match status" value="2"/>
</dbReference>
<dbReference type="GO" id="GO:0003700">
    <property type="term" value="F:DNA-binding transcription factor activity"/>
    <property type="evidence" value="ECO:0007669"/>
    <property type="project" value="TreeGrafter"/>
</dbReference>
<dbReference type="Proteomes" id="UP000266091">
    <property type="component" value="Unassembled WGS sequence"/>
</dbReference>
<reference evidence="6 7" key="1">
    <citation type="journal article" date="2018" name="Int. J. Syst. Evol. Microbiol.">
        <title>Mesosutterella multiformis gen. nov., sp. nov., a member of the family Sutterellaceae and Sutterella megalosphaeroides sp. nov., isolated from human faeces.</title>
        <authorList>
            <person name="Sakamoto M."/>
            <person name="Ikeyama N."/>
            <person name="Kunihiro T."/>
            <person name="Iino T."/>
            <person name="Yuki M."/>
            <person name="Ohkuma M."/>
        </authorList>
    </citation>
    <scope>NUCLEOTIDE SEQUENCE [LARGE SCALE GENOMIC DNA]</scope>
    <source>
        <strain evidence="6 7">4NBBH2</strain>
    </source>
</reference>
<accession>A0A388S983</accession>
<dbReference type="AlphaFoldDB" id="A0A388S983"/>
<dbReference type="PANTHER" id="PTHR30346:SF28">
    <property type="entry name" value="HTH-TYPE TRANSCRIPTIONAL REGULATOR CYNR"/>
    <property type="match status" value="1"/>
</dbReference>
<sequence length="199" mass="22154">MASAEILKIGASKEVLESRLKTVLPKIHETFDGQVQVIEESDTDVLDAVMSGELDACFTVRGEEDDAFNRWPLFFEDIMLIYPDSHIPVESQMDLDDVPFLVIPEKSVCKDRMLSWLSDAGQAPIGIEEAGDFLTIIRLVSEGAGFSAVPGSLFAGSPYKTEIQADPMEEPYRTMRIDLVARKGVREDEIRRLLGLFGK</sequence>
<evidence type="ECO:0000259" key="5">
    <source>
        <dbReference type="Pfam" id="PF03466"/>
    </source>
</evidence>
<evidence type="ECO:0000256" key="4">
    <source>
        <dbReference type="ARBA" id="ARBA00023163"/>
    </source>
</evidence>
<evidence type="ECO:0000313" key="6">
    <source>
        <dbReference type="EMBL" id="GBO92817.1"/>
    </source>
</evidence>
<dbReference type="EMBL" id="BGZJ01000001">
    <property type="protein sequence ID" value="GBO92817.1"/>
    <property type="molecule type" value="Genomic_DNA"/>
</dbReference>
<dbReference type="InterPro" id="IPR005119">
    <property type="entry name" value="LysR_subst-bd"/>
</dbReference>
<evidence type="ECO:0000256" key="1">
    <source>
        <dbReference type="ARBA" id="ARBA00009437"/>
    </source>
</evidence>
<feature type="domain" description="LysR substrate-binding" evidence="5">
    <location>
        <begin position="6"/>
        <end position="189"/>
    </location>
</feature>
<dbReference type="GO" id="GO:0003677">
    <property type="term" value="F:DNA binding"/>
    <property type="evidence" value="ECO:0007669"/>
    <property type="project" value="UniProtKB-KW"/>
</dbReference>
<keyword evidence="3" id="KW-0238">DNA-binding</keyword>
<name>A0A388S983_9BURK</name>
<dbReference type="Pfam" id="PF03466">
    <property type="entry name" value="LysR_substrate"/>
    <property type="match status" value="1"/>
</dbReference>